<gene>
    <name evidence="1" type="ordered locus">swp_3835</name>
</gene>
<dbReference type="AlphaFoldDB" id="B8CQP7"/>
<sequence length="49" mass="5444">MKKFPTAALKCDPALTEDIQFAGYPQIFAIIEWIADPTWFDSPSDLGAL</sequence>
<accession>B8CQP7</accession>
<name>B8CQP7_SHEPW</name>
<keyword evidence="2" id="KW-1185">Reference proteome</keyword>
<dbReference type="Proteomes" id="UP000000753">
    <property type="component" value="Chromosome"/>
</dbReference>
<organism evidence="1 2">
    <name type="scientific">Shewanella piezotolerans (strain WP3 / JCM 13877)</name>
    <dbReference type="NCBI Taxonomy" id="225849"/>
    <lineage>
        <taxon>Bacteria</taxon>
        <taxon>Pseudomonadati</taxon>
        <taxon>Pseudomonadota</taxon>
        <taxon>Gammaproteobacteria</taxon>
        <taxon>Alteromonadales</taxon>
        <taxon>Shewanellaceae</taxon>
        <taxon>Shewanella</taxon>
    </lineage>
</organism>
<proteinExistence type="predicted"/>
<dbReference type="KEGG" id="swp:swp_3835"/>
<evidence type="ECO:0000313" key="2">
    <source>
        <dbReference type="Proteomes" id="UP000000753"/>
    </source>
</evidence>
<dbReference type="HOGENOM" id="CLU_3140624_0_0_6"/>
<evidence type="ECO:0000313" key="1">
    <source>
        <dbReference type="EMBL" id="ACJ30513.1"/>
    </source>
</evidence>
<reference evidence="1 2" key="1">
    <citation type="journal article" date="2008" name="PLoS ONE">
        <title>Environmental adaptation: genomic analysis of the piezotolerant and psychrotolerant deep-sea iron reducing bacterium Shewanella piezotolerans WP3.</title>
        <authorList>
            <person name="Wang F."/>
            <person name="Wang J."/>
            <person name="Jian H."/>
            <person name="Zhang B."/>
            <person name="Li S."/>
            <person name="Wang F."/>
            <person name="Zeng X."/>
            <person name="Gao L."/>
            <person name="Bartlett D.H."/>
            <person name="Yu J."/>
            <person name="Hu S."/>
            <person name="Xiao X."/>
        </authorList>
    </citation>
    <scope>NUCLEOTIDE SEQUENCE [LARGE SCALE GENOMIC DNA]</scope>
    <source>
        <strain evidence="2">WP3 / JCM 13877</strain>
    </source>
</reference>
<protein>
    <submittedName>
        <fullName evidence="1">Uncharacterized protein</fullName>
    </submittedName>
</protein>
<dbReference type="EMBL" id="CP000472">
    <property type="protein sequence ID" value="ACJ30513.1"/>
    <property type="molecule type" value="Genomic_DNA"/>
</dbReference>